<gene>
    <name evidence="1" type="ORF">ACH4WX_26825</name>
</gene>
<protein>
    <recommendedName>
        <fullName evidence="3">STAS domain-containing protein</fullName>
    </recommendedName>
</protein>
<dbReference type="GeneID" id="93508698"/>
<evidence type="ECO:0008006" key="3">
    <source>
        <dbReference type="Google" id="ProtNLM"/>
    </source>
</evidence>
<accession>A0ABW7TTH4</accession>
<reference evidence="1 2" key="1">
    <citation type="submission" date="2024-10" db="EMBL/GenBank/DDBJ databases">
        <title>The Natural Products Discovery Center: Release of the First 8490 Sequenced Strains for Exploring Actinobacteria Biosynthetic Diversity.</title>
        <authorList>
            <person name="Kalkreuter E."/>
            <person name="Kautsar S.A."/>
            <person name="Yang D."/>
            <person name="Bader C.D."/>
            <person name="Teijaro C.N."/>
            <person name="Fluegel L."/>
            <person name="Davis C.M."/>
            <person name="Simpson J.R."/>
            <person name="Lauterbach L."/>
            <person name="Steele A.D."/>
            <person name="Gui C."/>
            <person name="Meng S."/>
            <person name="Li G."/>
            <person name="Viehrig K."/>
            <person name="Ye F."/>
            <person name="Su P."/>
            <person name="Kiefer A.F."/>
            <person name="Nichols A."/>
            <person name="Cepeda A.J."/>
            <person name="Yan W."/>
            <person name="Fan B."/>
            <person name="Jiang Y."/>
            <person name="Adhikari A."/>
            <person name="Zheng C.-J."/>
            <person name="Schuster L."/>
            <person name="Cowan T.M."/>
            <person name="Smanski M.J."/>
            <person name="Chevrette M.G."/>
            <person name="De Carvalho L.P.S."/>
            <person name="Shen B."/>
        </authorList>
    </citation>
    <scope>NUCLEOTIDE SEQUENCE [LARGE SCALE GENOMIC DNA]</scope>
    <source>
        <strain evidence="1 2">NPDC020568</strain>
    </source>
</reference>
<name>A0ABW7TTH4_9NOCA</name>
<evidence type="ECO:0000313" key="1">
    <source>
        <dbReference type="EMBL" id="MFI1464354.1"/>
    </source>
</evidence>
<evidence type="ECO:0000313" key="2">
    <source>
        <dbReference type="Proteomes" id="UP001611263"/>
    </source>
</evidence>
<dbReference type="Proteomes" id="UP001611263">
    <property type="component" value="Unassembled WGS sequence"/>
</dbReference>
<dbReference type="RefSeq" id="WP_033245756.1">
    <property type="nucleotide sequence ID" value="NZ_JBIRUQ010000007.1"/>
</dbReference>
<comment type="caution">
    <text evidence="1">The sequence shown here is derived from an EMBL/GenBank/DDBJ whole genome shotgun (WGS) entry which is preliminary data.</text>
</comment>
<organism evidence="1 2">
    <name type="scientific">Nocardia carnea</name>
    <dbReference type="NCBI Taxonomy" id="37328"/>
    <lineage>
        <taxon>Bacteria</taxon>
        <taxon>Bacillati</taxon>
        <taxon>Actinomycetota</taxon>
        <taxon>Actinomycetes</taxon>
        <taxon>Mycobacteriales</taxon>
        <taxon>Nocardiaceae</taxon>
        <taxon>Nocardia</taxon>
    </lineage>
</organism>
<proteinExistence type="predicted"/>
<dbReference type="EMBL" id="JBIRUQ010000007">
    <property type="protein sequence ID" value="MFI1464354.1"/>
    <property type="molecule type" value="Genomic_DNA"/>
</dbReference>
<sequence length="106" mass="11605">MTRNHIEPTAAGFRLIDAADRSIDLRWSDIETVSAYAVDAITSVLKYLDFTLMNGSVITVDDRTGGWRSVLEAVSKHLDLRVTDLAAAIDSLTPDGDIQTLATARR</sequence>
<keyword evidence="2" id="KW-1185">Reference proteome</keyword>